<keyword evidence="3" id="KW-0804">Transcription</keyword>
<evidence type="ECO:0000313" key="6">
    <source>
        <dbReference type="EMBL" id="GBF06488.1"/>
    </source>
</evidence>
<dbReference type="OrthoDB" id="9806334at2"/>
<dbReference type="InterPro" id="IPR009057">
    <property type="entry name" value="Homeodomain-like_sf"/>
</dbReference>
<organism evidence="6 7">
    <name type="scientific">Deinococcus aerius</name>
    <dbReference type="NCBI Taxonomy" id="200253"/>
    <lineage>
        <taxon>Bacteria</taxon>
        <taxon>Thermotogati</taxon>
        <taxon>Deinococcota</taxon>
        <taxon>Deinococci</taxon>
        <taxon>Deinococcales</taxon>
        <taxon>Deinococcaceae</taxon>
        <taxon>Deinococcus</taxon>
    </lineage>
</organism>
<feature type="domain" description="HTH tetR-type" evidence="5">
    <location>
        <begin position="8"/>
        <end position="67"/>
    </location>
</feature>
<proteinExistence type="predicted"/>
<dbReference type="RefSeq" id="WP_103129865.1">
    <property type="nucleotide sequence ID" value="NZ_BFAG01000009.1"/>
</dbReference>
<sequence length="184" mass="19644">MTRTRNPELTRMALLEAAERVLQKQGAALSLDAVAREAGVSKGGLLHHYPSREALLSALALALVDRFRERVAAAHAREVAAHGEKPGAWLRAYIEVSFTPEAGEEALCVALAPLAGHPDLIAGLREAQAFVVSGAEDDGLPAGRAHAIRLACDGFWLGPLTGMPDLSPGARALLREELLTWTRM</sequence>
<dbReference type="InterPro" id="IPR001647">
    <property type="entry name" value="HTH_TetR"/>
</dbReference>
<evidence type="ECO:0000256" key="3">
    <source>
        <dbReference type="ARBA" id="ARBA00023163"/>
    </source>
</evidence>
<evidence type="ECO:0000313" key="7">
    <source>
        <dbReference type="Proteomes" id="UP000236569"/>
    </source>
</evidence>
<dbReference type="Pfam" id="PF17937">
    <property type="entry name" value="TetR_C_28"/>
    <property type="match status" value="1"/>
</dbReference>
<dbReference type="PANTHER" id="PTHR30055:SF234">
    <property type="entry name" value="HTH-TYPE TRANSCRIPTIONAL REGULATOR BETI"/>
    <property type="match status" value="1"/>
</dbReference>
<comment type="caution">
    <text evidence="6">The sequence shown here is derived from an EMBL/GenBank/DDBJ whole genome shotgun (WGS) entry which is preliminary data.</text>
</comment>
<accession>A0A2I9DJI7</accession>
<dbReference type="InterPro" id="IPR050109">
    <property type="entry name" value="HTH-type_TetR-like_transc_reg"/>
</dbReference>
<dbReference type="InterPro" id="IPR041479">
    <property type="entry name" value="TetR_CgmR_C"/>
</dbReference>
<dbReference type="GO" id="GO:0000976">
    <property type="term" value="F:transcription cis-regulatory region binding"/>
    <property type="evidence" value="ECO:0007669"/>
    <property type="project" value="TreeGrafter"/>
</dbReference>
<keyword evidence="1" id="KW-0805">Transcription regulation</keyword>
<dbReference type="Gene3D" id="1.10.357.10">
    <property type="entry name" value="Tetracycline Repressor, domain 2"/>
    <property type="match status" value="1"/>
</dbReference>
<feature type="DNA-binding region" description="H-T-H motif" evidence="4">
    <location>
        <begin position="30"/>
        <end position="49"/>
    </location>
</feature>
<dbReference type="PRINTS" id="PR00455">
    <property type="entry name" value="HTHTETR"/>
</dbReference>
<evidence type="ECO:0000256" key="2">
    <source>
        <dbReference type="ARBA" id="ARBA00023125"/>
    </source>
</evidence>
<dbReference type="PANTHER" id="PTHR30055">
    <property type="entry name" value="HTH-TYPE TRANSCRIPTIONAL REGULATOR RUTR"/>
    <property type="match status" value="1"/>
</dbReference>
<dbReference type="Proteomes" id="UP000236569">
    <property type="component" value="Unassembled WGS sequence"/>
</dbReference>
<dbReference type="GO" id="GO:0003700">
    <property type="term" value="F:DNA-binding transcription factor activity"/>
    <property type="evidence" value="ECO:0007669"/>
    <property type="project" value="TreeGrafter"/>
</dbReference>
<evidence type="ECO:0000256" key="1">
    <source>
        <dbReference type="ARBA" id="ARBA00023015"/>
    </source>
</evidence>
<evidence type="ECO:0000256" key="4">
    <source>
        <dbReference type="PROSITE-ProRule" id="PRU00335"/>
    </source>
</evidence>
<protein>
    <submittedName>
        <fullName evidence="6">TetR family transcriptional regulator</fullName>
    </submittedName>
</protein>
<dbReference type="SUPFAM" id="SSF46689">
    <property type="entry name" value="Homeodomain-like"/>
    <property type="match status" value="1"/>
</dbReference>
<dbReference type="PROSITE" id="PS50977">
    <property type="entry name" value="HTH_TETR_2"/>
    <property type="match status" value="1"/>
</dbReference>
<dbReference type="EMBL" id="BFAG01000009">
    <property type="protein sequence ID" value="GBF06488.1"/>
    <property type="molecule type" value="Genomic_DNA"/>
</dbReference>
<name>A0A2I9DJI7_9DEIO</name>
<reference evidence="7" key="1">
    <citation type="submission" date="2018-01" db="EMBL/GenBank/DDBJ databases">
        <title>Draft Genome Sequence of the Radioresistant Bacterium Deinococcus aerius TR0125, Isolated from the Higher Atmosphere above Japan.</title>
        <authorList>
            <person name="Satoh K."/>
            <person name="Arai H."/>
            <person name="Sanzen T."/>
            <person name="Kawaguchi Y."/>
            <person name="Hayashi H."/>
            <person name="Yokobori S."/>
            <person name="Yamagishi A."/>
            <person name="Oono Y."/>
            <person name="Narumi I."/>
        </authorList>
    </citation>
    <scope>NUCLEOTIDE SEQUENCE [LARGE SCALE GENOMIC DNA]</scope>
    <source>
        <strain evidence="7">TR0125</strain>
    </source>
</reference>
<keyword evidence="7" id="KW-1185">Reference proteome</keyword>
<dbReference type="SUPFAM" id="SSF48498">
    <property type="entry name" value="Tetracyclin repressor-like, C-terminal domain"/>
    <property type="match status" value="1"/>
</dbReference>
<dbReference type="InterPro" id="IPR036271">
    <property type="entry name" value="Tet_transcr_reg_TetR-rel_C_sf"/>
</dbReference>
<gene>
    <name evidence="6" type="ORF">DAERI_090074</name>
</gene>
<dbReference type="AlphaFoldDB" id="A0A2I9DJI7"/>
<keyword evidence="2 4" id="KW-0238">DNA-binding</keyword>
<dbReference type="Pfam" id="PF00440">
    <property type="entry name" value="TetR_N"/>
    <property type="match status" value="1"/>
</dbReference>
<evidence type="ECO:0000259" key="5">
    <source>
        <dbReference type="PROSITE" id="PS50977"/>
    </source>
</evidence>